<proteinExistence type="predicted"/>
<gene>
    <name evidence="1" type="ORF">GMARGA_LOCUS21684</name>
</gene>
<sequence length="191" mass="21902">MSGKSSPKENNHVQIKSYFDAYVVRIFLGGLKGMNATLVAVAAPKSLNDIVAAARRVEAGNYYGQHNSEMAKQQKAKIRHLIRNCMSEKKINNSKAKDNRRRWNQNKQLNYCKISIATNEQVETLTPYQEENGVESEGSDTFNEFKYKEDNEAEEVKGYFVEWSLAEKENPALYLTNIEEIPIRDKESKEE</sequence>
<accession>A0ABN7VQS2</accession>
<evidence type="ECO:0000313" key="2">
    <source>
        <dbReference type="Proteomes" id="UP000789901"/>
    </source>
</evidence>
<reference evidence="1 2" key="1">
    <citation type="submission" date="2021-06" db="EMBL/GenBank/DDBJ databases">
        <authorList>
            <person name="Kallberg Y."/>
            <person name="Tangrot J."/>
            <person name="Rosling A."/>
        </authorList>
    </citation>
    <scope>NUCLEOTIDE SEQUENCE [LARGE SCALE GENOMIC DNA]</scope>
    <source>
        <strain evidence="1 2">120-4 pot B 10/14</strain>
    </source>
</reference>
<organism evidence="1 2">
    <name type="scientific">Gigaspora margarita</name>
    <dbReference type="NCBI Taxonomy" id="4874"/>
    <lineage>
        <taxon>Eukaryota</taxon>
        <taxon>Fungi</taxon>
        <taxon>Fungi incertae sedis</taxon>
        <taxon>Mucoromycota</taxon>
        <taxon>Glomeromycotina</taxon>
        <taxon>Glomeromycetes</taxon>
        <taxon>Diversisporales</taxon>
        <taxon>Gigasporaceae</taxon>
        <taxon>Gigaspora</taxon>
    </lineage>
</organism>
<evidence type="ECO:0000313" key="1">
    <source>
        <dbReference type="EMBL" id="CAG8793876.1"/>
    </source>
</evidence>
<name>A0ABN7VQS2_GIGMA</name>
<comment type="caution">
    <text evidence="1">The sequence shown here is derived from an EMBL/GenBank/DDBJ whole genome shotgun (WGS) entry which is preliminary data.</text>
</comment>
<dbReference type="Proteomes" id="UP000789901">
    <property type="component" value="Unassembled WGS sequence"/>
</dbReference>
<keyword evidence="2" id="KW-1185">Reference proteome</keyword>
<dbReference type="EMBL" id="CAJVQB010020229">
    <property type="protein sequence ID" value="CAG8793876.1"/>
    <property type="molecule type" value="Genomic_DNA"/>
</dbReference>
<protein>
    <submittedName>
        <fullName evidence="1">24733_t:CDS:1</fullName>
    </submittedName>
</protein>